<evidence type="ECO:0000256" key="4">
    <source>
        <dbReference type="ARBA" id="ARBA00022737"/>
    </source>
</evidence>
<dbReference type="Pfam" id="PF08263">
    <property type="entry name" value="LRRNT_2"/>
    <property type="match status" value="1"/>
</dbReference>
<dbReference type="InterPro" id="IPR013210">
    <property type="entry name" value="LRR_N_plant-typ"/>
</dbReference>
<reference evidence="8 9" key="1">
    <citation type="submission" date="2024-11" db="EMBL/GenBank/DDBJ databases">
        <title>A near-complete genome assembly of Cinchona calisaya.</title>
        <authorList>
            <person name="Lian D.C."/>
            <person name="Zhao X.W."/>
            <person name="Wei L."/>
        </authorList>
    </citation>
    <scope>NUCLEOTIDE SEQUENCE [LARGE SCALE GENOMIC DNA]</scope>
    <source>
        <tissue evidence="8">Nenye</tissue>
    </source>
</reference>
<dbReference type="PANTHER" id="PTHR48060:SF24">
    <property type="entry name" value="NON-SPECIFIC SERINE_THREONINE PROTEIN KINASE"/>
    <property type="match status" value="1"/>
</dbReference>
<dbReference type="InterPro" id="IPR001611">
    <property type="entry name" value="Leu-rich_rpt"/>
</dbReference>
<gene>
    <name evidence="8" type="ORF">ACH5RR_026847</name>
</gene>
<evidence type="ECO:0000256" key="2">
    <source>
        <dbReference type="ARBA" id="ARBA00022614"/>
    </source>
</evidence>
<accession>A0ABD2Z3S2</accession>
<keyword evidence="3 6" id="KW-0732">Signal</keyword>
<dbReference type="SUPFAM" id="SSF52058">
    <property type="entry name" value="L domain-like"/>
    <property type="match status" value="1"/>
</dbReference>
<dbReference type="FunFam" id="3.80.10.10:FF:000400">
    <property type="entry name" value="Nuclear pore complex protein NUP107"/>
    <property type="match status" value="1"/>
</dbReference>
<evidence type="ECO:0000259" key="7">
    <source>
        <dbReference type="Pfam" id="PF08263"/>
    </source>
</evidence>
<dbReference type="Proteomes" id="UP001630127">
    <property type="component" value="Unassembled WGS sequence"/>
</dbReference>
<keyword evidence="2" id="KW-0433">Leucine-rich repeat</keyword>
<evidence type="ECO:0000256" key="3">
    <source>
        <dbReference type="ARBA" id="ARBA00022729"/>
    </source>
</evidence>
<dbReference type="Gene3D" id="3.80.10.10">
    <property type="entry name" value="Ribonuclease Inhibitor"/>
    <property type="match status" value="1"/>
</dbReference>
<dbReference type="EMBL" id="JBJUIK010000011">
    <property type="protein sequence ID" value="KAL3514130.1"/>
    <property type="molecule type" value="Genomic_DNA"/>
</dbReference>
<name>A0ABD2Z3S2_9GENT</name>
<dbReference type="InterPro" id="IPR053211">
    <property type="entry name" value="DNA_repair-toleration"/>
</dbReference>
<keyword evidence="4" id="KW-0677">Repeat</keyword>
<sequence>MISVPIGEPSFFIFHLVLVLLTIFFCFLGSASASAEEAAVLFKWKASISNPDNLLLTSWSLQQNSSLCSWYGVSCINGSVNRLNLSDSNINGTLYNFPFSSLPNLEYIDMGNNELWGSIPPQIGNLSKLIYLDLQGGALSNEIPREIGLLKNLHALHLNRNNLNGSIPEEIGQLRFLNDLALAANNLDGPIPASFDVGRRLLFYWNIKTD</sequence>
<keyword evidence="5" id="KW-0472">Membrane</keyword>
<protein>
    <recommendedName>
        <fullName evidence="7">Leucine-rich repeat-containing N-terminal plant-type domain-containing protein</fullName>
    </recommendedName>
</protein>
<dbReference type="GO" id="GO:0016020">
    <property type="term" value="C:membrane"/>
    <property type="evidence" value="ECO:0007669"/>
    <property type="project" value="UniProtKB-SubCell"/>
</dbReference>
<evidence type="ECO:0000256" key="6">
    <source>
        <dbReference type="SAM" id="SignalP"/>
    </source>
</evidence>
<evidence type="ECO:0000256" key="1">
    <source>
        <dbReference type="ARBA" id="ARBA00004370"/>
    </source>
</evidence>
<feature type="domain" description="Leucine-rich repeat-containing N-terminal plant-type" evidence="7">
    <location>
        <begin position="35"/>
        <end position="75"/>
    </location>
</feature>
<dbReference type="Pfam" id="PF00560">
    <property type="entry name" value="LRR_1"/>
    <property type="match status" value="2"/>
</dbReference>
<comment type="caution">
    <text evidence="8">The sequence shown here is derived from an EMBL/GenBank/DDBJ whole genome shotgun (WGS) entry which is preliminary data.</text>
</comment>
<comment type="subcellular location">
    <subcellularLocation>
        <location evidence="1">Membrane</location>
    </subcellularLocation>
</comment>
<evidence type="ECO:0000313" key="9">
    <source>
        <dbReference type="Proteomes" id="UP001630127"/>
    </source>
</evidence>
<proteinExistence type="predicted"/>
<organism evidence="8 9">
    <name type="scientific">Cinchona calisaya</name>
    <dbReference type="NCBI Taxonomy" id="153742"/>
    <lineage>
        <taxon>Eukaryota</taxon>
        <taxon>Viridiplantae</taxon>
        <taxon>Streptophyta</taxon>
        <taxon>Embryophyta</taxon>
        <taxon>Tracheophyta</taxon>
        <taxon>Spermatophyta</taxon>
        <taxon>Magnoliopsida</taxon>
        <taxon>eudicotyledons</taxon>
        <taxon>Gunneridae</taxon>
        <taxon>Pentapetalae</taxon>
        <taxon>asterids</taxon>
        <taxon>lamiids</taxon>
        <taxon>Gentianales</taxon>
        <taxon>Rubiaceae</taxon>
        <taxon>Cinchonoideae</taxon>
        <taxon>Cinchoneae</taxon>
        <taxon>Cinchona</taxon>
    </lineage>
</organism>
<dbReference type="PANTHER" id="PTHR48060">
    <property type="entry name" value="DNA DAMAGE-REPAIR/TOLERATION PROTEIN DRT100"/>
    <property type="match status" value="1"/>
</dbReference>
<dbReference type="AlphaFoldDB" id="A0ABD2Z3S2"/>
<dbReference type="InterPro" id="IPR032675">
    <property type="entry name" value="LRR_dom_sf"/>
</dbReference>
<evidence type="ECO:0000256" key="5">
    <source>
        <dbReference type="ARBA" id="ARBA00023136"/>
    </source>
</evidence>
<feature type="signal peptide" evidence="6">
    <location>
        <begin position="1"/>
        <end position="33"/>
    </location>
</feature>
<evidence type="ECO:0000313" key="8">
    <source>
        <dbReference type="EMBL" id="KAL3514130.1"/>
    </source>
</evidence>
<keyword evidence="9" id="KW-1185">Reference proteome</keyword>
<feature type="chain" id="PRO_5044803591" description="Leucine-rich repeat-containing N-terminal plant-type domain-containing protein" evidence="6">
    <location>
        <begin position="34"/>
        <end position="210"/>
    </location>
</feature>